<evidence type="ECO:0000313" key="2">
    <source>
        <dbReference type="Proteomes" id="UP000198211"/>
    </source>
</evidence>
<proteinExistence type="predicted"/>
<name>A0A225V5S0_9STRA</name>
<reference evidence="2" key="1">
    <citation type="submission" date="2017-03" db="EMBL/GenBank/DDBJ databases">
        <title>Phytopthora megakarya and P. palmivora, two closely related causual agents of cacao black pod achieved similar genome size and gene model numbers by different mechanisms.</title>
        <authorList>
            <person name="Ali S."/>
            <person name="Shao J."/>
            <person name="Larry D.J."/>
            <person name="Kronmiller B."/>
            <person name="Shen D."/>
            <person name="Strem M.D."/>
            <person name="Melnick R.L."/>
            <person name="Guiltinan M.J."/>
            <person name="Tyler B.M."/>
            <person name="Meinhardt L.W."/>
            <person name="Bailey B.A."/>
        </authorList>
    </citation>
    <scope>NUCLEOTIDE SEQUENCE [LARGE SCALE GENOMIC DNA]</scope>
    <source>
        <strain evidence="2">zdho120</strain>
    </source>
</reference>
<keyword evidence="2" id="KW-1185">Reference proteome</keyword>
<evidence type="ECO:0000313" key="1">
    <source>
        <dbReference type="EMBL" id="OWY99769.1"/>
    </source>
</evidence>
<sequence length="59" mass="6675">MGIFTPTRVLMGASDSVAYCQSTVQKMFEEFLYNGLLIWLDDLLGYAKTENGLLKLLRV</sequence>
<organism evidence="1 2">
    <name type="scientific">Phytophthora megakarya</name>
    <dbReference type="NCBI Taxonomy" id="4795"/>
    <lineage>
        <taxon>Eukaryota</taxon>
        <taxon>Sar</taxon>
        <taxon>Stramenopiles</taxon>
        <taxon>Oomycota</taxon>
        <taxon>Peronosporomycetes</taxon>
        <taxon>Peronosporales</taxon>
        <taxon>Peronosporaceae</taxon>
        <taxon>Phytophthora</taxon>
    </lineage>
</organism>
<dbReference type="SUPFAM" id="SSF56672">
    <property type="entry name" value="DNA/RNA polymerases"/>
    <property type="match status" value="1"/>
</dbReference>
<dbReference type="Proteomes" id="UP000198211">
    <property type="component" value="Unassembled WGS sequence"/>
</dbReference>
<dbReference type="EMBL" id="NBNE01008187">
    <property type="protein sequence ID" value="OWY99769.1"/>
    <property type="molecule type" value="Genomic_DNA"/>
</dbReference>
<protein>
    <recommendedName>
        <fullName evidence="3">Reverse transcriptase domain-containing protein</fullName>
    </recommendedName>
</protein>
<accession>A0A225V5S0</accession>
<dbReference type="OrthoDB" id="115202at2759"/>
<gene>
    <name evidence="1" type="ORF">PHMEG_00029176</name>
</gene>
<evidence type="ECO:0008006" key="3">
    <source>
        <dbReference type="Google" id="ProtNLM"/>
    </source>
</evidence>
<dbReference type="AlphaFoldDB" id="A0A225V5S0"/>
<dbReference type="InterPro" id="IPR043502">
    <property type="entry name" value="DNA/RNA_pol_sf"/>
</dbReference>
<comment type="caution">
    <text evidence="1">The sequence shown here is derived from an EMBL/GenBank/DDBJ whole genome shotgun (WGS) entry which is preliminary data.</text>
</comment>